<dbReference type="HAMAP" id="MF_01464_B">
    <property type="entry name" value="SecF_B"/>
    <property type="match status" value="1"/>
</dbReference>
<dbReference type="PRINTS" id="PR01755">
    <property type="entry name" value="SECFTRNLCASE"/>
</dbReference>
<sequence>MLQFIKHRKIWYIFSGLLALASILSLFIYQLNFGIDFTGGSVLEVKGIIRELPEDIKFNIQKTPDGVILRSKPVDEETHQRILEKIGAEEIRFESIGPVIGQELKRKTFWAIGIILILIILYIAWAFRKVENHFKYGLFAIIALGHDVLITIGIFSFLRLEIDTAFVAAVLTILGYSVNDTIVVFDRIRENSIKTKKGDFAEIVNQSVNQTLKRSLFTGLGTLFVLLAIFFFGGPTLKNFSLALIIGIILGTYSSIFVASPLLTTFNKLGKLKQ</sequence>
<dbReference type="NCBIfam" id="TIGR00966">
    <property type="entry name" value="transloc_SecF"/>
    <property type="match status" value="1"/>
</dbReference>
<feature type="transmembrane region" description="Helical" evidence="12">
    <location>
        <begin position="240"/>
        <end position="263"/>
    </location>
</feature>
<comment type="subunit">
    <text evidence="12">Forms a complex with SecD. Part of the essential Sec protein translocation apparatus which comprises SecA, SecYEG and auxiliary proteins SecDF. Other proteins may also be involved.</text>
</comment>
<dbReference type="AlphaFoldDB" id="A0A2G9YDA5"/>
<feature type="transmembrane region" description="Helical" evidence="12">
    <location>
        <begin position="164"/>
        <end position="185"/>
    </location>
</feature>
<dbReference type="InterPro" id="IPR055344">
    <property type="entry name" value="SecD_SecF_C_bact"/>
</dbReference>
<reference evidence="14 15" key="1">
    <citation type="submission" date="2017-09" db="EMBL/GenBank/DDBJ databases">
        <title>Depth-based differentiation of microbial function through sediment-hosted aquifers and enrichment of novel symbionts in the deep terrestrial subsurface.</title>
        <authorList>
            <person name="Probst A.J."/>
            <person name="Ladd B."/>
            <person name="Jarett J.K."/>
            <person name="Geller-Mcgrath D.E."/>
            <person name="Sieber C.M."/>
            <person name="Emerson J.B."/>
            <person name="Anantharaman K."/>
            <person name="Thomas B.C."/>
            <person name="Malmstrom R."/>
            <person name="Stieglmeier M."/>
            <person name="Klingl A."/>
            <person name="Woyke T."/>
            <person name="Ryan C.M."/>
            <person name="Banfield J.F."/>
        </authorList>
    </citation>
    <scope>NUCLEOTIDE SEQUENCE [LARGE SCALE GENOMIC DNA]</scope>
    <source>
        <strain evidence="14">CG23_combo_of_CG06-09_8_20_14_all_37_13</strain>
    </source>
</reference>
<evidence type="ECO:0000256" key="3">
    <source>
        <dbReference type="ARBA" id="ARBA00022475"/>
    </source>
</evidence>
<keyword evidence="7 12" id="KW-0811">Translocation</keyword>
<proteinExistence type="inferred from homology"/>
<protein>
    <recommendedName>
        <fullName evidence="12">Protein-export membrane protein SecF</fullName>
    </recommendedName>
</protein>
<dbReference type="EMBL" id="PCRH01000027">
    <property type="protein sequence ID" value="PIP17190.1"/>
    <property type="molecule type" value="Genomic_DNA"/>
</dbReference>
<dbReference type="Proteomes" id="UP000231480">
    <property type="component" value="Unassembled WGS sequence"/>
</dbReference>
<comment type="similarity">
    <text evidence="11">In the N-terminal section; belongs to the SecD/SecF family. SecD subfamily.</text>
</comment>
<dbReference type="SUPFAM" id="SSF82866">
    <property type="entry name" value="Multidrug efflux transporter AcrB transmembrane domain"/>
    <property type="match status" value="1"/>
</dbReference>
<evidence type="ECO:0000256" key="4">
    <source>
        <dbReference type="ARBA" id="ARBA00022692"/>
    </source>
</evidence>
<organism evidence="14 15">
    <name type="scientific">Candidatus Portnoybacteria bacterium CG23_combo_of_CG06-09_8_20_14_all_37_13</name>
    <dbReference type="NCBI Taxonomy" id="1974819"/>
    <lineage>
        <taxon>Bacteria</taxon>
        <taxon>Candidatus Portnoyibacteriota</taxon>
    </lineage>
</organism>
<evidence type="ECO:0000313" key="15">
    <source>
        <dbReference type="Proteomes" id="UP000231480"/>
    </source>
</evidence>
<feature type="transmembrane region" description="Helical" evidence="12">
    <location>
        <begin position="136"/>
        <end position="158"/>
    </location>
</feature>
<comment type="subcellular location">
    <subcellularLocation>
        <location evidence="1 12">Cell membrane</location>
        <topology evidence="1 12">Multi-pass membrane protein</topology>
    </subcellularLocation>
</comment>
<dbReference type="PANTHER" id="PTHR30081">
    <property type="entry name" value="PROTEIN-EXPORT MEMBRANE PROTEIN SEC"/>
    <property type="match status" value="1"/>
</dbReference>
<evidence type="ECO:0000256" key="5">
    <source>
        <dbReference type="ARBA" id="ARBA00022927"/>
    </source>
</evidence>
<dbReference type="FunFam" id="1.20.1640.10:FF:000024">
    <property type="entry name" value="Multifunctional fusion protein"/>
    <property type="match status" value="1"/>
</dbReference>
<name>A0A2G9YDA5_9BACT</name>
<evidence type="ECO:0000256" key="11">
    <source>
        <dbReference type="ARBA" id="ARBA00061053"/>
    </source>
</evidence>
<evidence type="ECO:0000256" key="7">
    <source>
        <dbReference type="ARBA" id="ARBA00023010"/>
    </source>
</evidence>
<comment type="similarity">
    <text evidence="12">Belongs to the SecD/SecF family. SecF subfamily.</text>
</comment>
<dbReference type="Gene3D" id="1.20.1640.10">
    <property type="entry name" value="Multidrug efflux transporter AcrB transmembrane domain"/>
    <property type="match status" value="1"/>
</dbReference>
<dbReference type="GO" id="GO:0015450">
    <property type="term" value="F:protein-transporting ATPase activity"/>
    <property type="evidence" value="ECO:0007669"/>
    <property type="project" value="InterPro"/>
</dbReference>
<dbReference type="InterPro" id="IPR048634">
    <property type="entry name" value="SecD_SecF_C"/>
</dbReference>
<comment type="function">
    <text evidence="9 12">Part of the Sec protein translocase complex. Interacts with the SecYEG preprotein conducting channel. SecDF uses the proton motive force (PMF) to complete protein translocation after the ATP-dependent function of SecA.</text>
</comment>
<dbReference type="GO" id="GO:0065002">
    <property type="term" value="P:intracellular protein transmembrane transport"/>
    <property type="evidence" value="ECO:0007669"/>
    <property type="project" value="UniProtKB-UniRule"/>
</dbReference>
<evidence type="ECO:0000259" key="13">
    <source>
        <dbReference type="Pfam" id="PF02355"/>
    </source>
</evidence>
<dbReference type="InterPro" id="IPR022813">
    <property type="entry name" value="SecD/SecF_arch_bac"/>
</dbReference>
<evidence type="ECO:0000256" key="8">
    <source>
        <dbReference type="ARBA" id="ARBA00023136"/>
    </source>
</evidence>
<keyword evidence="3 12" id="KW-1003">Cell membrane</keyword>
<dbReference type="InterPro" id="IPR022646">
    <property type="entry name" value="SecD/SecF_CS"/>
</dbReference>
<comment type="caution">
    <text evidence="14">The sequence shown here is derived from an EMBL/GenBank/DDBJ whole genome shotgun (WGS) entry which is preliminary data.</text>
</comment>
<dbReference type="Pfam" id="PF02355">
    <property type="entry name" value="SecD_SecF_C"/>
    <property type="match status" value="1"/>
</dbReference>
<dbReference type="GO" id="GO:0005886">
    <property type="term" value="C:plasma membrane"/>
    <property type="evidence" value="ECO:0007669"/>
    <property type="project" value="UniProtKB-SubCell"/>
</dbReference>
<evidence type="ECO:0000256" key="12">
    <source>
        <dbReference type="HAMAP-Rule" id="MF_01464"/>
    </source>
</evidence>
<dbReference type="Pfam" id="PF07549">
    <property type="entry name" value="Sec_GG"/>
    <property type="match status" value="1"/>
</dbReference>
<dbReference type="InterPro" id="IPR005665">
    <property type="entry name" value="SecF_bac"/>
</dbReference>
<feature type="transmembrane region" description="Helical" evidence="12">
    <location>
        <begin position="108"/>
        <end position="127"/>
    </location>
</feature>
<keyword evidence="4 12" id="KW-0812">Transmembrane</keyword>
<evidence type="ECO:0000256" key="2">
    <source>
        <dbReference type="ARBA" id="ARBA00022448"/>
    </source>
</evidence>
<evidence type="ECO:0000256" key="1">
    <source>
        <dbReference type="ARBA" id="ARBA00004651"/>
    </source>
</evidence>
<keyword evidence="6 12" id="KW-1133">Transmembrane helix</keyword>
<keyword evidence="5 12" id="KW-0653">Protein transport</keyword>
<evidence type="ECO:0000313" key="14">
    <source>
        <dbReference type="EMBL" id="PIP17190.1"/>
    </source>
</evidence>
<feature type="transmembrane region" description="Helical" evidence="12">
    <location>
        <begin position="12"/>
        <end position="31"/>
    </location>
</feature>
<evidence type="ECO:0000256" key="6">
    <source>
        <dbReference type="ARBA" id="ARBA00022989"/>
    </source>
</evidence>
<accession>A0A2G9YDA5</accession>
<dbReference type="GO" id="GO:0043952">
    <property type="term" value="P:protein transport by the Sec complex"/>
    <property type="evidence" value="ECO:0007669"/>
    <property type="project" value="UniProtKB-UniRule"/>
</dbReference>
<feature type="transmembrane region" description="Helical" evidence="12">
    <location>
        <begin position="216"/>
        <end position="234"/>
    </location>
</feature>
<dbReference type="GO" id="GO:0006605">
    <property type="term" value="P:protein targeting"/>
    <property type="evidence" value="ECO:0007669"/>
    <property type="project" value="UniProtKB-UniRule"/>
</dbReference>
<keyword evidence="2 12" id="KW-0813">Transport</keyword>
<dbReference type="NCBIfam" id="TIGR00916">
    <property type="entry name" value="2A0604s01"/>
    <property type="match status" value="1"/>
</dbReference>
<keyword evidence="8 12" id="KW-0472">Membrane</keyword>
<gene>
    <name evidence="12 14" type="primary">secF</name>
    <name evidence="14" type="ORF">COX44_01250</name>
</gene>
<comment type="similarity">
    <text evidence="10">In the C-terminal section; belongs to the SecD/SecF family. SecF subfamily.</text>
</comment>
<evidence type="ECO:0000256" key="10">
    <source>
        <dbReference type="ARBA" id="ARBA00060856"/>
    </source>
</evidence>
<dbReference type="PANTHER" id="PTHR30081:SF8">
    <property type="entry name" value="PROTEIN TRANSLOCASE SUBUNIT SECF"/>
    <property type="match status" value="1"/>
</dbReference>
<evidence type="ECO:0000256" key="9">
    <source>
        <dbReference type="ARBA" id="ARBA00059018"/>
    </source>
</evidence>
<feature type="domain" description="Protein export membrane protein SecD/SecF C-terminal" evidence="13">
    <location>
        <begin position="86"/>
        <end position="267"/>
    </location>
</feature>
<dbReference type="InterPro" id="IPR022645">
    <property type="entry name" value="SecD/SecF_bac"/>
</dbReference>